<dbReference type="AlphaFoldDB" id="A0A401KKE2"/>
<organism evidence="1 2">
    <name type="scientific">Aspergillus awamori</name>
    <name type="common">Black koji mold</name>
    <dbReference type="NCBI Taxonomy" id="105351"/>
    <lineage>
        <taxon>Eukaryota</taxon>
        <taxon>Fungi</taxon>
        <taxon>Dikarya</taxon>
        <taxon>Ascomycota</taxon>
        <taxon>Pezizomycotina</taxon>
        <taxon>Eurotiomycetes</taxon>
        <taxon>Eurotiomycetidae</taxon>
        <taxon>Eurotiales</taxon>
        <taxon>Aspergillaceae</taxon>
        <taxon>Aspergillus</taxon>
    </lineage>
</organism>
<reference evidence="1 2" key="1">
    <citation type="submission" date="2016-09" db="EMBL/GenBank/DDBJ databases">
        <title>Aspergillus awamori IFM 58123T.</title>
        <authorList>
            <person name="Kusuya Y."/>
            <person name="Shimizu M."/>
            <person name="Takahashi H."/>
            <person name="Yaguchi T."/>
        </authorList>
    </citation>
    <scope>NUCLEOTIDE SEQUENCE [LARGE SCALE GENOMIC DNA]</scope>
    <source>
        <strain evidence="1 2">IFM 58123</strain>
    </source>
</reference>
<gene>
    <name evidence="1" type="ORF">AAWM_02586</name>
</gene>
<name>A0A401KKE2_ASPAW</name>
<sequence>MPLRITPSHKAVYEPSSDAAPDFSDLSELSEDDHLGSEDDALLDHNGYEVGPAIATTQLSIHHYNVKEWDTRDAYRELYKFWKQTIVKSFAVEDTFHHEHEETRNWITVKALIPTWPGYMGFIRYSKTTGTITFINADALLQSTDNNHTPETEDFTNDNTFFFRFQNERLKAVAYVLLRSGFNIQITSQKHIWTFNIPFIADSSPNNPNLLSCTVNTLNLTHKPITPTTTPYQLRPAHDLTITITSSHPQIPLLPPHTFRTWLRVSLHLTPKPPSANIIHTPHGDILLDSEFSGTLYLRGILLPEPSFDRCRYKYGYNFHYGIPTTSGRRLASPLHEIDLICSVWGAAICSAPVYVLPRFVDMVSGGVPWPVEVMWADGGGGGMAAEAVEAVWWSLLVRGGEGVFYYCGARGEEEAGEIRRLLGKKPVAIPSGLWDALRRLRLIRTAWEERDGRAGR</sequence>
<comment type="caution">
    <text evidence="1">The sequence shown here is derived from an EMBL/GenBank/DDBJ whole genome shotgun (WGS) entry which is preliminary data.</text>
</comment>
<accession>A0A401KKE2</accession>
<evidence type="ECO:0000313" key="2">
    <source>
        <dbReference type="Proteomes" id="UP000286921"/>
    </source>
</evidence>
<dbReference type="EMBL" id="BDHI01000002">
    <property type="protein sequence ID" value="GCB19701.1"/>
    <property type="molecule type" value="Genomic_DNA"/>
</dbReference>
<evidence type="ECO:0000313" key="1">
    <source>
        <dbReference type="EMBL" id="GCB19701.1"/>
    </source>
</evidence>
<proteinExistence type="predicted"/>
<protein>
    <submittedName>
        <fullName evidence="1">Uncharacterized protein</fullName>
    </submittedName>
</protein>
<keyword evidence="2" id="KW-1185">Reference proteome</keyword>
<dbReference type="Proteomes" id="UP000286921">
    <property type="component" value="Unassembled WGS sequence"/>
</dbReference>